<dbReference type="InterPro" id="IPR056823">
    <property type="entry name" value="TEN-like_YD-shell"/>
</dbReference>
<dbReference type="InterPro" id="IPR050708">
    <property type="entry name" value="T6SS_VgrG/RHS"/>
</dbReference>
<accession>A0A7G6X890</accession>
<dbReference type="PANTHER" id="PTHR32305:SF17">
    <property type="entry name" value="TRNA NUCLEASE WAPA"/>
    <property type="match status" value="1"/>
</dbReference>
<dbReference type="EMBL" id="CP043661">
    <property type="protein sequence ID" value="QNE22455.1"/>
    <property type="molecule type" value="Genomic_DNA"/>
</dbReference>
<protein>
    <recommendedName>
        <fullName evidence="3">Teneurin-like YD-shell domain-containing protein</fullName>
    </recommendedName>
</protein>
<dbReference type="KEGG" id="kqi:F1D05_36845"/>
<evidence type="ECO:0000256" key="1">
    <source>
        <dbReference type="ARBA" id="ARBA00022737"/>
    </source>
</evidence>
<dbReference type="NCBIfam" id="TIGR03696">
    <property type="entry name" value="Rhs_assc_core"/>
    <property type="match status" value="1"/>
</dbReference>
<name>A0A7G6X890_9ACTN</name>
<keyword evidence="1" id="KW-0677">Repeat</keyword>
<evidence type="ECO:0000313" key="5">
    <source>
        <dbReference type="Proteomes" id="UP000515563"/>
    </source>
</evidence>
<gene>
    <name evidence="4" type="ORF">F1D05_36845</name>
</gene>
<reference evidence="4 5" key="2">
    <citation type="journal article" date="2020" name="Microbiol. Resour. Announc.">
        <title>Antarctic desert soil bacteria exhibit high novel natural product potential, evaluated through long-read genome sequencing and comparative genomics.</title>
        <authorList>
            <person name="Benaud N."/>
            <person name="Edwards R.J."/>
            <person name="Amos T.G."/>
            <person name="D'Agostino P.M."/>
            <person name="Gutierrez-Chavez C."/>
            <person name="Montgomery K."/>
            <person name="Nicetic I."/>
            <person name="Ferrari B.C."/>
        </authorList>
    </citation>
    <scope>NUCLEOTIDE SEQUENCE [LARGE SCALE GENOMIC DNA]</scope>
    <source>
        <strain evidence="4 5">SPB151</strain>
    </source>
</reference>
<dbReference type="Proteomes" id="UP000515563">
    <property type="component" value="Chromosome"/>
</dbReference>
<dbReference type="InterPro" id="IPR022385">
    <property type="entry name" value="Rhs_assc_core"/>
</dbReference>
<dbReference type="PANTHER" id="PTHR32305">
    <property type="match status" value="1"/>
</dbReference>
<evidence type="ECO:0000313" key="4">
    <source>
        <dbReference type="EMBL" id="QNE22455.1"/>
    </source>
</evidence>
<evidence type="ECO:0000256" key="2">
    <source>
        <dbReference type="SAM" id="MobiDB-lite"/>
    </source>
</evidence>
<sequence length="1460" mass="156375">MMKLRVGNIWTETGAEITVNYSGPECVATTHMPVAADRNTMRCYPVKWTPQNEVERDDWFHRYVVDQVRVNDPTGRGQPVVTNYTYSGGAAWHYQENAFIPKKNRNWSDWRGYKTVTVSEGDVNQPGLKTKAVTTYFRGMDGDRLSVGGTKSEVVADSTGATRVDAAALAGKVRESITYQAAGSSAEVSGTITDYWTKTTATQTVEPASQTDPVKDPALIIESNFAKSSSTQARTARDAGRADLYRTVTTAYDDATGLPLKSQDGGDAAKINDETCTLTSYASNSTTGMVAYPARVVTSTGLCDAESANPPTARALADTRTWYDTGGYGVAPTKGDVKVVERLSGYDADGQAQYSPIATNVYDTLGRVTSVTDKLGRTTDTTYTPAGPGALTQKTVQEPPIVASGGATVRLTTKTELLPEWGVSSKVTDANQKITELAYDTMGRLTGVWLPNRSKAGGDGPNTRYTYNLSSTAASSIRTETLNITADGYLSSYALYDAMLRPRQTQSPAADGGRVIAETKYDSRGLAVIQNGDIWNSAEPTGSLVSVLDAEALAETVLTYDGAKRLTQSTFASAAQDKWSTRTIYGGDTVTTLPPAGAPATAEISDARGQVVERREYDSSVVTTGYIPTNYTYDLAGRMTKLVSGGATWTNTYDLMGRKIQTSDPDAGATTYGYDDVDRQISSTDANQQTLLTTYDNLDRKVTLHQGAKTDGQLLASWLYDGAGNLGQPLGSIRYTAGKAGPQYQNLVVSRNVLYNPTSTMVVIPSVEGTDLGRTYRTNTGYSPDAQTPNLNSLPGGGSIGLEQVNYNYNKLGQPVWMRGDATYLRNIDYSKLGDPLTYYLGSELGDPQIQQSFEDGTHRLTASVVALTGSFLSNHRYSYDPAGNVLKDTNAVGPDTQCYDYDGHRRLTAAWTPSSEDCVAAPTAATLGGAAPYWQSWSYSSTGLRKTETNHTTAGDSTAAYTYDATRTHSLSKVVTTGAVPKPDATFTYNPAGGTATRPGDTGQQTLSWNSEGKLSNLSSQSGDTNYIYDADGNLLLRKSATKTTLFVGSLEVTVETSSGAKVVSAQRHYSVGGKDIAVRSSVNKLDWLFTDNHNTSQVTLDRATQAAVTRYSTPFGAPRGPAVTWSDTHGFLGKPEDKTTGLTHLGAREYDPSTGRFLSVDPLLDLTDPQSLLGYAYANNNPVSMSDPTGLMNSKEPDSGGSSGDPWSPPPTVDQGDTHEGAAGLTRSHDDEVDYYTEPTHRVVGHLSLVASSSHRYAEAWEETIPLWFKKMKGDPALPTTACINNDYNHCGGSEVLDMVWFMKIMCMRPGIACGGDQGSGVGEAMVAVGPGAFFGERPGSGGKVGAGGAIDKGQYSTRISAQKQARHMLSGKNYDGGGYFKNPDDPQRVLDAFHSGEGQVMGLAKSSGNVVIRVPAITGYNNNIRSTNLNQPTDMFMIKGTKSVSVVPVNPNGVPLR</sequence>
<organism evidence="4 5">
    <name type="scientific">Kribbella qitaiheensis</name>
    <dbReference type="NCBI Taxonomy" id="1544730"/>
    <lineage>
        <taxon>Bacteria</taxon>
        <taxon>Bacillati</taxon>
        <taxon>Actinomycetota</taxon>
        <taxon>Actinomycetes</taxon>
        <taxon>Propionibacteriales</taxon>
        <taxon>Kribbellaceae</taxon>
        <taxon>Kribbella</taxon>
    </lineage>
</organism>
<feature type="region of interest" description="Disordered" evidence="2">
    <location>
        <begin position="1186"/>
        <end position="1231"/>
    </location>
</feature>
<feature type="domain" description="Teneurin-like YD-shell" evidence="3">
    <location>
        <begin position="985"/>
        <end position="1185"/>
    </location>
</feature>
<reference evidence="5" key="1">
    <citation type="submission" date="2019-09" db="EMBL/GenBank/DDBJ databases">
        <title>Antimicrobial potential of Antarctic Bacteria.</title>
        <authorList>
            <person name="Benaud N."/>
            <person name="Edwards R.J."/>
            <person name="Ferrari B.C."/>
        </authorList>
    </citation>
    <scope>NUCLEOTIDE SEQUENCE [LARGE SCALE GENOMIC DNA]</scope>
    <source>
        <strain evidence="5">SPB151</strain>
    </source>
</reference>
<keyword evidence="5" id="KW-1185">Reference proteome</keyword>
<dbReference type="Gene3D" id="2.180.10.10">
    <property type="entry name" value="RHS repeat-associated core"/>
    <property type="match status" value="2"/>
</dbReference>
<dbReference type="Pfam" id="PF25023">
    <property type="entry name" value="TEN_YD-shell"/>
    <property type="match status" value="1"/>
</dbReference>
<proteinExistence type="predicted"/>
<evidence type="ECO:0000259" key="3">
    <source>
        <dbReference type="Pfam" id="PF25023"/>
    </source>
</evidence>